<dbReference type="OrthoDB" id="2686745at2759"/>
<organism evidence="2 3">
    <name type="scientific">Gymnopus androsaceus JB14</name>
    <dbReference type="NCBI Taxonomy" id="1447944"/>
    <lineage>
        <taxon>Eukaryota</taxon>
        <taxon>Fungi</taxon>
        <taxon>Dikarya</taxon>
        <taxon>Basidiomycota</taxon>
        <taxon>Agaricomycotina</taxon>
        <taxon>Agaricomycetes</taxon>
        <taxon>Agaricomycetidae</taxon>
        <taxon>Agaricales</taxon>
        <taxon>Marasmiineae</taxon>
        <taxon>Omphalotaceae</taxon>
        <taxon>Gymnopus</taxon>
    </lineage>
</organism>
<evidence type="ECO:0000313" key="3">
    <source>
        <dbReference type="Proteomes" id="UP000799118"/>
    </source>
</evidence>
<dbReference type="AlphaFoldDB" id="A0A6A4HZP5"/>
<gene>
    <name evidence="2" type="ORF">BT96DRAFT_991425</name>
</gene>
<proteinExistence type="predicted"/>
<accession>A0A6A4HZP5</accession>
<protein>
    <submittedName>
        <fullName evidence="2">Uncharacterized protein</fullName>
    </submittedName>
</protein>
<sequence length="126" mass="14248">MDSTDDDTPNSGVTIRKGTIARPRSAGRFSLDELKRSLGWSTNDFDEIRVRPFWTSIFKPASYQNQSESALKTVRDLIVTKYPRLNDYAKAWPVKCMLIGILKRASEAAKQAGPSDLTSAARRRRR</sequence>
<evidence type="ECO:0000256" key="1">
    <source>
        <dbReference type="SAM" id="MobiDB-lite"/>
    </source>
</evidence>
<name>A0A6A4HZP5_9AGAR</name>
<dbReference type="Proteomes" id="UP000799118">
    <property type="component" value="Unassembled WGS sequence"/>
</dbReference>
<dbReference type="EMBL" id="ML769438">
    <property type="protein sequence ID" value="KAE9402075.1"/>
    <property type="molecule type" value="Genomic_DNA"/>
</dbReference>
<keyword evidence="3" id="KW-1185">Reference proteome</keyword>
<feature type="region of interest" description="Disordered" evidence="1">
    <location>
        <begin position="106"/>
        <end position="126"/>
    </location>
</feature>
<evidence type="ECO:0000313" key="2">
    <source>
        <dbReference type="EMBL" id="KAE9402075.1"/>
    </source>
</evidence>
<reference evidence="2" key="1">
    <citation type="journal article" date="2019" name="Environ. Microbiol.">
        <title>Fungal ecological strategies reflected in gene transcription - a case study of two litter decomposers.</title>
        <authorList>
            <person name="Barbi F."/>
            <person name="Kohler A."/>
            <person name="Barry K."/>
            <person name="Baskaran P."/>
            <person name="Daum C."/>
            <person name="Fauchery L."/>
            <person name="Ihrmark K."/>
            <person name="Kuo A."/>
            <person name="LaButti K."/>
            <person name="Lipzen A."/>
            <person name="Morin E."/>
            <person name="Grigoriev I.V."/>
            <person name="Henrissat B."/>
            <person name="Lindahl B."/>
            <person name="Martin F."/>
        </authorList>
    </citation>
    <scope>NUCLEOTIDE SEQUENCE</scope>
    <source>
        <strain evidence="2">JB14</strain>
    </source>
</reference>